<keyword evidence="2" id="KW-1185">Reference proteome</keyword>
<accession>A0AAV5TV33</accession>
<reference evidence="1" key="1">
    <citation type="submission" date="2023-10" db="EMBL/GenBank/DDBJ databases">
        <title>Genome assembly of Pristionchus species.</title>
        <authorList>
            <person name="Yoshida K."/>
            <person name="Sommer R.J."/>
        </authorList>
    </citation>
    <scope>NUCLEOTIDE SEQUENCE</scope>
    <source>
        <strain evidence="1">RS0144</strain>
    </source>
</reference>
<evidence type="ECO:0000313" key="1">
    <source>
        <dbReference type="EMBL" id="GMS98141.1"/>
    </source>
</evidence>
<comment type="caution">
    <text evidence="1">The sequence shown here is derived from an EMBL/GenBank/DDBJ whole genome shotgun (WGS) entry which is preliminary data.</text>
</comment>
<organism evidence="1 2">
    <name type="scientific">Pristionchus entomophagus</name>
    <dbReference type="NCBI Taxonomy" id="358040"/>
    <lineage>
        <taxon>Eukaryota</taxon>
        <taxon>Metazoa</taxon>
        <taxon>Ecdysozoa</taxon>
        <taxon>Nematoda</taxon>
        <taxon>Chromadorea</taxon>
        <taxon>Rhabditida</taxon>
        <taxon>Rhabditina</taxon>
        <taxon>Diplogasteromorpha</taxon>
        <taxon>Diplogasteroidea</taxon>
        <taxon>Neodiplogasteridae</taxon>
        <taxon>Pristionchus</taxon>
    </lineage>
</organism>
<gene>
    <name evidence="1" type="ORF">PENTCL1PPCAC_20316</name>
</gene>
<protein>
    <submittedName>
        <fullName evidence="1">Uncharacterized protein</fullName>
    </submittedName>
</protein>
<name>A0AAV5TV33_9BILA</name>
<proteinExistence type="predicted"/>
<feature type="non-terminal residue" evidence="1">
    <location>
        <position position="1"/>
    </location>
</feature>
<dbReference type="InterPro" id="IPR037176">
    <property type="entry name" value="Osmotin/thaumatin-like_sf"/>
</dbReference>
<dbReference type="AlphaFoldDB" id="A0AAV5TV33"/>
<evidence type="ECO:0000313" key="2">
    <source>
        <dbReference type="Proteomes" id="UP001432027"/>
    </source>
</evidence>
<sequence>VLLLSLIAAGLCFNITFVNNCKDSVNVCDTKVPGLLAPGQSISAVFDTKGTEMFRANCTSKTIASTFPDPYSPLQKYQIDVTYGFDVAMQFKPMSGNSLTLTCKSADCAGSYWFGEKKTVLYDATSRTTDFTLTYCPQ</sequence>
<dbReference type="EMBL" id="BTSX01000005">
    <property type="protein sequence ID" value="GMS98141.1"/>
    <property type="molecule type" value="Genomic_DNA"/>
</dbReference>
<dbReference type="SUPFAM" id="SSF49870">
    <property type="entry name" value="Osmotin, thaumatin-like protein"/>
    <property type="match status" value="1"/>
</dbReference>
<dbReference type="Proteomes" id="UP001432027">
    <property type="component" value="Unassembled WGS sequence"/>
</dbReference>